<accession>A0A1G5I3Y8</accession>
<dbReference type="OrthoDB" id="2088329at2"/>
<name>A0A1G5I3Y8_9FIRM</name>
<dbReference type="EMBL" id="FMUS01000013">
    <property type="protein sequence ID" value="SCY70380.1"/>
    <property type="molecule type" value="Genomic_DNA"/>
</dbReference>
<dbReference type="STRING" id="1120976.SAMN03080606_02228"/>
<dbReference type="SUPFAM" id="SSF53901">
    <property type="entry name" value="Thiolase-like"/>
    <property type="match status" value="1"/>
</dbReference>
<dbReference type="RefSeq" id="WP_091543312.1">
    <property type="nucleotide sequence ID" value="NZ_FMUS01000013.1"/>
</dbReference>
<protein>
    <submittedName>
        <fullName evidence="1">Beta-ketoacyl synthase, N-terminal domain</fullName>
    </submittedName>
</protein>
<dbReference type="AlphaFoldDB" id="A0A1G5I3Y8"/>
<reference evidence="1 2" key="1">
    <citation type="submission" date="2016-10" db="EMBL/GenBank/DDBJ databases">
        <authorList>
            <person name="de Groot N.N."/>
        </authorList>
    </citation>
    <scope>NUCLEOTIDE SEQUENCE [LARGE SCALE GENOMIC DNA]</scope>
    <source>
        <strain evidence="1 2">DSM 18978</strain>
    </source>
</reference>
<evidence type="ECO:0000313" key="2">
    <source>
        <dbReference type="Proteomes" id="UP000198636"/>
    </source>
</evidence>
<dbReference type="Proteomes" id="UP000198636">
    <property type="component" value="Unassembled WGS sequence"/>
</dbReference>
<gene>
    <name evidence="1" type="ORF">SAMN03080606_02228</name>
</gene>
<dbReference type="GO" id="GO:0016746">
    <property type="term" value="F:acyltransferase activity"/>
    <property type="evidence" value="ECO:0007669"/>
    <property type="project" value="InterPro"/>
</dbReference>
<dbReference type="Gene3D" id="3.40.47.10">
    <property type="match status" value="1"/>
</dbReference>
<keyword evidence="2" id="KW-1185">Reference proteome</keyword>
<sequence>MLDRVYIISTKYINEEMLKKTSLKHRDSRVMDVLSKKALLLAREIFSEEVSKKIKSERQGIVIASDTGPCTSLWEHTNILQTVGFKGINPSKFPNTMLSTVLSRVSTEFNLKGPSTAMYVNSNRSEALEYAVVQILMGRSDLMAVMFIGEGENGFGILIMSQKFLLETQAKVRFYINCSNQHVYIFEERKKIYETSINFA</sequence>
<dbReference type="InterPro" id="IPR016039">
    <property type="entry name" value="Thiolase-like"/>
</dbReference>
<organism evidence="1 2">
    <name type="scientific">Alkaliphilus peptidifermentans DSM 18978</name>
    <dbReference type="NCBI Taxonomy" id="1120976"/>
    <lineage>
        <taxon>Bacteria</taxon>
        <taxon>Bacillati</taxon>
        <taxon>Bacillota</taxon>
        <taxon>Clostridia</taxon>
        <taxon>Peptostreptococcales</taxon>
        <taxon>Natronincolaceae</taxon>
        <taxon>Alkaliphilus</taxon>
    </lineage>
</organism>
<proteinExistence type="predicted"/>
<evidence type="ECO:0000313" key="1">
    <source>
        <dbReference type="EMBL" id="SCY70380.1"/>
    </source>
</evidence>